<evidence type="ECO:0000256" key="4">
    <source>
        <dbReference type="ARBA" id="ARBA00022833"/>
    </source>
</evidence>
<dbReference type="PANTHER" id="PTHR10876:SF0">
    <property type="entry name" value="ZINC FINGER PROTEIN ZPR1"/>
    <property type="match status" value="1"/>
</dbReference>
<gene>
    <name evidence="6" type="ORF">HanXRQr2_Chr05g0200561</name>
</gene>
<proteinExistence type="inferred from homology"/>
<name>A0A9K3IWW4_HELAN</name>
<keyword evidence="2" id="KW-0479">Metal-binding</keyword>
<dbReference type="InterPro" id="IPR056180">
    <property type="entry name" value="ZPR1_jr_dom"/>
</dbReference>
<dbReference type="SMART" id="SM00709">
    <property type="entry name" value="Zpr1"/>
    <property type="match status" value="1"/>
</dbReference>
<dbReference type="GO" id="GO:0005737">
    <property type="term" value="C:cytoplasm"/>
    <property type="evidence" value="ECO:0000318"/>
    <property type="project" value="GO_Central"/>
</dbReference>
<comment type="similarity">
    <text evidence="1">Belongs to the ZPR1 family.</text>
</comment>
<feature type="domain" description="Zinc finger ZPR1-type" evidence="5">
    <location>
        <begin position="182"/>
        <end position="283"/>
    </location>
</feature>
<sequence length="354" mass="39129">MWDTCQVVVQPQWIFGGKNVRILKFSHGIRIGLAIPGFLTRVYKVPNNLNHSFATFHTYRTLNPSLFSFTLPDFPFFFTFKAMKFNQFNVLRSHSCPSGGGASIEEVGGGGGGLKRNYDGNMGSFRVLSNGGLVMVVVQGTRRRLGFHHHKTLGKCPVELTATTRHDNHLELSPFVRIAFFHCSTQPPATIHYLSIHCGRCCCEVAQSRELESGGWFQQRRVQQSTCSKSFVLDSSRSTIKKVDPQTAEAIDQFIVKLKACATGSSSFTFILDDPAGNSFVENPFAPSPDPSLSIEFYERTREQDASLGYVFESSESSVEPYGSVGAVAGRLAIAQGSSPEFAEALFRYIYVSS</sequence>
<dbReference type="InterPro" id="IPR040141">
    <property type="entry name" value="ZPR1"/>
</dbReference>
<dbReference type="Gene3D" id="2.60.120.1040">
    <property type="entry name" value="ZPR1, A/B domain"/>
    <property type="match status" value="1"/>
</dbReference>
<evidence type="ECO:0000256" key="2">
    <source>
        <dbReference type="ARBA" id="ARBA00022723"/>
    </source>
</evidence>
<dbReference type="Proteomes" id="UP000215914">
    <property type="component" value="Unassembled WGS sequence"/>
</dbReference>
<evidence type="ECO:0000313" key="7">
    <source>
        <dbReference type="Proteomes" id="UP000215914"/>
    </source>
</evidence>
<evidence type="ECO:0000259" key="5">
    <source>
        <dbReference type="SMART" id="SM00709"/>
    </source>
</evidence>
<dbReference type="GO" id="GO:0008270">
    <property type="term" value="F:zinc ion binding"/>
    <property type="evidence" value="ECO:0007669"/>
    <property type="project" value="UniProtKB-KW"/>
</dbReference>
<dbReference type="EMBL" id="MNCJ02000320">
    <property type="protein sequence ID" value="KAF5804729.1"/>
    <property type="molecule type" value="Genomic_DNA"/>
</dbReference>
<dbReference type="GO" id="GO:0005634">
    <property type="term" value="C:nucleus"/>
    <property type="evidence" value="ECO:0000318"/>
    <property type="project" value="GO_Central"/>
</dbReference>
<reference evidence="6" key="1">
    <citation type="journal article" date="2017" name="Nature">
        <title>The sunflower genome provides insights into oil metabolism, flowering and Asterid evolution.</title>
        <authorList>
            <person name="Badouin H."/>
            <person name="Gouzy J."/>
            <person name="Grassa C.J."/>
            <person name="Murat F."/>
            <person name="Staton S.E."/>
            <person name="Cottret L."/>
            <person name="Lelandais-Briere C."/>
            <person name="Owens G.L."/>
            <person name="Carrere S."/>
            <person name="Mayjonade B."/>
            <person name="Legrand L."/>
            <person name="Gill N."/>
            <person name="Kane N.C."/>
            <person name="Bowers J.E."/>
            <person name="Hubner S."/>
            <person name="Bellec A."/>
            <person name="Berard A."/>
            <person name="Berges H."/>
            <person name="Blanchet N."/>
            <person name="Boniface M.C."/>
            <person name="Brunel D."/>
            <person name="Catrice O."/>
            <person name="Chaidir N."/>
            <person name="Claudel C."/>
            <person name="Donnadieu C."/>
            <person name="Faraut T."/>
            <person name="Fievet G."/>
            <person name="Helmstetter N."/>
            <person name="King M."/>
            <person name="Knapp S.J."/>
            <person name="Lai Z."/>
            <person name="Le Paslier M.C."/>
            <person name="Lippi Y."/>
            <person name="Lorenzon L."/>
            <person name="Mandel J.R."/>
            <person name="Marage G."/>
            <person name="Marchand G."/>
            <person name="Marquand E."/>
            <person name="Bret-Mestries E."/>
            <person name="Morien E."/>
            <person name="Nambeesan S."/>
            <person name="Nguyen T."/>
            <person name="Pegot-Espagnet P."/>
            <person name="Pouilly N."/>
            <person name="Raftis F."/>
            <person name="Sallet E."/>
            <person name="Schiex T."/>
            <person name="Thomas J."/>
            <person name="Vandecasteele C."/>
            <person name="Vares D."/>
            <person name="Vear F."/>
            <person name="Vautrin S."/>
            <person name="Crespi M."/>
            <person name="Mangin B."/>
            <person name="Burke J.M."/>
            <person name="Salse J."/>
            <person name="Munos S."/>
            <person name="Vincourt P."/>
            <person name="Rieseberg L.H."/>
            <person name="Langlade N.B."/>
        </authorList>
    </citation>
    <scope>NUCLEOTIDE SEQUENCE</scope>
    <source>
        <tissue evidence="6">Leaves</tissue>
    </source>
</reference>
<dbReference type="InterPro" id="IPR042451">
    <property type="entry name" value="ZPR1_A/B_dom"/>
</dbReference>
<comment type="caution">
    <text evidence="6">The sequence shown here is derived from an EMBL/GenBank/DDBJ whole genome shotgun (WGS) entry which is preliminary data.</text>
</comment>
<dbReference type="Gramene" id="mRNA:HanXRQr2_Chr05g0200561">
    <property type="protein sequence ID" value="mRNA:HanXRQr2_Chr05g0200561"/>
    <property type="gene ID" value="HanXRQr2_Chr05g0200561"/>
</dbReference>
<evidence type="ECO:0000256" key="1">
    <source>
        <dbReference type="ARBA" id="ARBA00008354"/>
    </source>
</evidence>
<dbReference type="Pfam" id="PF22794">
    <property type="entry name" value="jr-ZPR1"/>
    <property type="match status" value="1"/>
</dbReference>
<accession>A0A9K3IWW4</accession>
<reference evidence="6" key="2">
    <citation type="submission" date="2020-06" db="EMBL/GenBank/DDBJ databases">
        <title>Helianthus annuus Genome sequencing and assembly Release 2.</title>
        <authorList>
            <person name="Gouzy J."/>
            <person name="Langlade N."/>
            <person name="Munos S."/>
        </authorList>
    </citation>
    <scope>NUCLEOTIDE SEQUENCE</scope>
    <source>
        <tissue evidence="6">Leaves</tissue>
    </source>
</reference>
<keyword evidence="4" id="KW-0862">Zinc</keyword>
<keyword evidence="3" id="KW-0863">Zinc-finger</keyword>
<dbReference type="InterPro" id="IPR004457">
    <property type="entry name" value="Znf_ZPR1"/>
</dbReference>
<organism evidence="6 7">
    <name type="scientific">Helianthus annuus</name>
    <name type="common">Common sunflower</name>
    <dbReference type="NCBI Taxonomy" id="4232"/>
    <lineage>
        <taxon>Eukaryota</taxon>
        <taxon>Viridiplantae</taxon>
        <taxon>Streptophyta</taxon>
        <taxon>Embryophyta</taxon>
        <taxon>Tracheophyta</taxon>
        <taxon>Spermatophyta</taxon>
        <taxon>Magnoliopsida</taxon>
        <taxon>eudicotyledons</taxon>
        <taxon>Gunneridae</taxon>
        <taxon>Pentapetalae</taxon>
        <taxon>asterids</taxon>
        <taxon>campanulids</taxon>
        <taxon>Asterales</taxon>
        <taxon>Asteraceae</taxon>
        <taxon>Asteroideae</taxon>
        <taxon>Heliantheae alliance</taxon>
        <taxon>Heliantheae</taxon>
        <taxon>Helianthus</taxon>
    </lineage>
</organism>
<evidence type="ECO:0000256" key="3">
    <source>
        <dbReference type="ARBA" id="ARBA00022771"/>
    </source>
</evidence>
<dbReference type="AlphaFoldDB" id="A0A9K3IWW4"/>
<dbReference type="PANTHER" id="PTHR10876">
    <property type="entry name" value="ZINC FINGER PROTEIN ZPR1"/>
    <property type="match status" value="1"/>
</dbReference>
<keyword evidence="7" id="KW-1185">Reference proteome</keyword>
<evidence type="ECO:0000313" key="6">
    <source>
        <dbReference type="EMBL" id="KAF5804729.1"/>
    </source>
</evidence>
<protein>
    <submittedName>
        <fullName evidence="6">Zinc finger, ZPR1-type</fullName>
    </submittedName>
</protein>